<gene>
    <name evidence="5" type="ORF">OVA965_LOCUS35200</name>
    <name evidence="6" type="ORF">TMI583_LOCUS36161</name>
</gene>
<dbReference type="SUPFAM" id="SSF53187">
    <property type="entry name" value="Zn-dependent exopeptidases"/>
    <property type="match status" value="1"/>
</dbReference>
<dbReference type="InterPro" id="IPR045175">
    <property type="entry name" value="M28_fam"/>
</dbReference>
<sequence>MRSGSAANLVLAVNLAKLLQTSAYKEYPNRIRFCWWAAEEVGLLGSKDYVEKAKNSTVIGERLEDVLVNLNFDMLGSSNYMFGIYDYRTATNTTPVVALPGSKKLSELFRDWFINQNLPWSWTDFSGRSDYGPFLAEGIVAGGLFSGAEVQKTKEERDRYDLALGQGQGGIPNASYDSCYHQACDAIGNINTFAYQRMVQAAAYMLEYLGKQEGLKTWLYPPSEMKEFENLSKYGEQTREYNPLYQFYGINDS</sequence>
<accession>A0A8S2FGF1</accession>
<comment type="caution">
    <text evidence="5">The sequence shown here is derived from an EMBL/GenBank/DDBJ whole genome shotgun (WGS) entry which is preliminary data.</text>
</comment>
<keyword evidence="3" id="KW-0732">Signal</keyword>
<evidence type="ECO:0000313" key="7">
    <source>
        <dbReference type="Proteomes" id="UP000677228"/>
    </source>
</evidence>
<feature type="chain" id="PRO_5035707353" description="Peptidase M28 domain-containing protein" evidence="3">
    <location>
        <begin position="24"/>
        <end position="253"/>
    </location>
</feature>
<dbReference type="Proteomes" id="UP000682733">
    <property type="component" value="Unassembled WGS sequence"/>
</dbReference>
<dbReference type="Gene3D" id="3.40.630.10">
    <property type="entry name" value="Zn peptidases"/>
    <property type="match status" value="1"/>
</dbReference>
<evidence type="ECO:0000313" key="5">
    <source>
        <dbReference type="EMBL" id="CAF1460066.1"/>
    </source>
</evidence>
<evidence type="ECO:0000259" key="4">
    <source>
        <dbReference type="Pfam" id="PF04389"/>
    </source>
</evidence>
<dbReference type="AlphaFoldDB" id="A0A8S2FGF1"/>
<feature type="signal peptide" evidence="3">
    <location>
        <begin position="1"/>
        <end position="23"/>
    </location>
</feature>
<reference evidence="5" key="1">
    <citation type="submission" date="2021-02" db="EMBL/GenBank/DDBJ databases">
        <authorList>
            <person name="Nowell W R."/>
        </authorList>
    </citation>
    <scope>NUCLEOTIDE SEQUENCE</scope>
</reference>
<name>A0A8S2FGF1_9BILA</name>
<dbReference type="PANTHER" id="PTHR12147:SF26">
    <property type="entry name" value="PEPTIDASE M28 DOMAIN-CONTAINING PROTEIN"/>
    <property type="match status" value="1"/>
</dbReference>
<dbReference type="Proteomes" id="UP000677228">
    <property type="component" value="Unassembled WGS sequence"/>
</dbReference>
<dbReference type="EMBL" id="CAJOBA010052306">
    <property type="protein sequence ID" value="CAF4253485.1"/>
    <property type="molecule type" value="Genomic_DNA"/>
</dbReference>
<feature type="domain" description="Peptidase M28" evidence="4">
    <location>
        <begin position="7"/>
        <end position="204"/>
    </location>
</feature>
<comment type="cofactor">
    <cofactor evidence="1">
        <name>Zn(2+)</name>
        <dbReference type="ChEBI" id="CHEBI:29105"/>
    </cofactor>
</comment>
<evidence type="ECO:0000313" key="6">
    <source>
        <dbReference type="EMBL" id="CAF4253485.1"/>
    </source>
</evidence>
<dbReference type="InterPro" id="IPR007484">
    <property type="entry name" value="Peptidase_M28"/>
</dbReference>
<dbReference type="EMBL" id="CAJNOK010030442">
    <property type="protein sequence ID" value="CAF1460066.1"/>
    <property type="molecule type" value="Genomic_DNA"/>
</dbReference>
<dbReference type="GO" id="GO:0008235">
    <property type="term" value="F:metalloexopeptidase activity"/>
    <property type="evidence" value="ECO:0007669"/>
    <property type="project" value="InterPro"/>
</dbReference>
<evidence type="ECO:0000256" key="3">
    <source>
        <dbReference type="SAM" id="SignalP"/>
    </source>
</evidence>
<evidence type="ECO:0000256" key="1">
    <source>
        <dbReference type="ARBA" id="ARBA00001947"/>
    </source>
</evidence>
<dbReference type="PANTHER" id="PTHR12147">
    <property type="entry name" value="METALLOPEPTIDASE M28 FAMILY MEMBER"/>
    <property type="match status" value="1"/>
</dbReference>
<comment type="similarity">
    <text evidence="2">Belongs to the peptidase M28 family. M28B subfamily.</text>
</comment>
<dbReference type="GO" id="GO:0006508">
    <property type="term" value="P:proteolysis"/>
    <property type="evidence" value="ECO:0007669"/>
    <property type="project" value="InterPro"/>
</dbReference>
<proteinExistence type="inferred from homology"/>
<evidence type="ECO:0000256" key="2">
    <source>
        <dbReference type="ARBA" id="ARBA00005634"/>
    </source>
</evidence>
<dbReference type="Pfam" id="PF04389">
    <property type="entry name" value="Peptidase_M28"/>
    <property type="match status" value="1"/>
</dbReference>
<protein>
    <recommendedName>
        <fullName evidence="4">Peptidase M28 domain-containing protein</fullName>
    </recommendedName>
</protein>
<organism evidence="5 7">
    <name type="scientific">Didymodactylos carnosus</name>
    <dbReference type="NCBI Taxonomy" id="1234261"/>
    <lineage>
        <taxon>Eukaryota</taxon>
        <taxon>Metazoa</taxon>
        <taxon>Spiralia</taxon>
        <taxon>Gnathifera</taxon>
        <taxon>Rotifera</taxon>
        <taxon>Eurotatoria</taxon>
        <taxon>Bdelloidea</taxon>
        <taxon>Philodinida</taxon>
        <taxon>Philodinidae</taxon>
        <taxon>Didymodactylos</taxon>
    </lineage>
</organism>